<accession>A0A9N7ZDL8</accession>
<name>A0A9N7ZDL8_PLEPL</name>
<gene>
    <name evidence="2" type="ORF">PLEPLA_LOCUS47109</name>
</gene>
<protein>
    <submittedName>
        <fullName evidence="2">Uncharacterized protein</fullName>
    </submittedName>
</protein>
<feature type="region of interest" description="Disordered" evidence="1">
    <location>
        <begin position="141"/>
        <end position="172"/>
    </location>
</feature>
<proteinExistence type="predicted"/>
<evidence type="ECO:0000256" key="1">
    <source>
        <dbReference type="SAM" id="MobiDB-lite"/>
    </source>
</evidence>
<comment type="caution">
    <text evidence="2">The sequence shown here is derived from an EMBL/GenBank/DDBJ whole genome shotgun (WGS) entry which is preliminary data.</text>
</comment>
<reference evidence="2" key="1">
    <citation type="submission" date="2020-03" db="EMBL/GenBank/DDBJ databases">
        <authorList>
            <person name="Weist P."/>
        </authorList>
    </citation>
    <scope>NUCLEOTIDE SEQUENCE</scope>
</reference>
<dbReference type="EMBL" id="CADEAL010004424">
    <property type="protein sequence ID" value="CAB1459272.1"/>
    <property type="molecule type" value="Genomic_DNA"/>
</dbReference>
<feature type="region of interest" description="Disordered" evidence="1">
    <location>
        <begin position="64"/>
        <end position="94"/>
    </location>
</feature>
<organism evidence="2 3">
    <name type="scientific">Pleuronectes platessa</name>
    <name type="common">European plaice</name>
    <dbReference type="NCBI Taxonomy" id="8262"/>
    <lineage>
        <taxon>Eukaryota</taxon>
        <taxon>Metazoa</taxon>
        <taxon>Chordata</taxon>
        <taxon>Craniata</taxon>
        <taxon>Vertebrata</taxon>
        <taxon>Euteleostomi</taxon>
        <taxon>Actinopterygii</taxon>
        <taxon>Neopterygii</taxon>
        <taxon>Teleostei</taxon>
        <taxon>Neoteleostei</taxon>
        <taxon>Acanthomorphata</taxon>
        <taxon>Carangaria</taxon>
        <taxon>Pleuronectiformes</taxon>
        <taxon>Pleuronectoidei</taxon>
        <taxon>Pleuronectidae</taxon>
        <taxon>Pleuronectes</taxon>
    </lineage>
</organism>
<dbReference type="Proteomes" id="UP001153269">
    <property type="component" value="Unassembled WGS sequence"/>
</dbReference>
<sequence length="226" mass="25437">MAPGTWTRSAAGTQTQLHLPHVKDNSRGCIRFVRPLFMLGAALALQFQPQLPLDYVLSKGGASPDCHSTPRPGMSEALPRIPGRSARRERAGARSERFPYLNRKRVKTRRCDEEEEGARCTDRKHTEKWLRSQTGAQWWWRQRRGGSEGAKGPPSSGGYAARSDGENPTDGIKEEKLSRLSDTEPYTCFKRRRLVYTTHGNLLLQLSAFSRFKGSAWAQRAVHCSL</sequence>
<evidence type="ECO:0000313" key="2">
    <source>
        <dbReference type="EMBL" id="CAB1459272.1"/>
    </source>
</evidence>
<evidence type="ECO:0000313" key="3">
    <source>
        <dbReference type="Proteomes" id="UP001153269"/>
    </source>
</evidence>
<dbReference type="AlphaFoldDB" id="A0A9N7ZDL8"/>
<keyword evidence="3" id="KW-1185">Reference proteome</keyword>